<evidence type="ECO:0000256" key="3">
    <source>
        <dbReference type="ARBA" id="ARBA00023004"/>
    </source>
</evidence>
<name>A0A1I5YCJ0_9LACT</name>
<evidence type="ECO:0000256" key="1">
    <source>
        <dbReference type="ARBA" id="ARBA00022485"/>
    </source>
</evidence>
<accession>A0A1I5YCJ0</accession>
<keyword evidence="2" id="KW-0479">Metal-binding</keyword>
<dbReference type="PANTHER" id="PTHR10359:SF19">
    <property type="entry name" value="DNA REPAIR GLYCOSYLASE MJ1434-RELATED"/>
    <property type="match status" value="1"/>
</dbReference>
<dbReference type="Pfam" id="PF00730">
    <property type="entry name" value="HhH-GPD"/>
    <property type="match status" value="1"/>
</dbReference>
<dbReference type="InterPro" id="IPR011257">
    <property type="entry name" value="DNA_glycosylase"/>
</dbReference>
<evidence type="ECO:0000256" key="2">
    <source>
        <dbReference type="ARBA" id="ARBA00022723"/>
    </source>
</evidence>
<gene>
    <name evidence="6" type="ORF">SAMN04488506_1922</name>
</gene>
<keyword evidence="1" id="KW-0004">4Fe-4S</keyword>
<keyword evidence="7" id="KW-1185">Reference proteome</keyword>
<keyword evidence="3" id="KW-0408">Iron</keyword>
<reference evidence="6 7" key="1">
    <citation type="submission" date="2016-10" db="EMBL/GenBank/DDBJ databases">
        <authorList>
            <person name="de Groot N.N."/>
        </authorList>
    </citation>
    <scope>NUCLEOTIDE SEQUENCE [LARGE SCALE GENOMIC DNA]</scope>
    <source>
        <strain evidence="6 7">DSM 20581</strain>
    </source>
</reference>
<dbReference type="Proteomes" id="UP000199136">
    <property type="component" value="Unassembled WGS sequence"/>
</dbReference>
<proteinExistence type="predicted"/>
<dbReference type="Gene3D" id="1.10.1670.10">
    <property type="entry name" value="Helix-hairpin-Helix base-excision DNA repair enzymes (C-terminal)"/>
    <property type="match status" value="1"/>
</dbReference>
<evidence type="ECO:0000259" key="5">
    <source>
        <dbReference type="SMART" id="SM00478"/>
    </source>
</evidence>
<dbReference type="GO" id="GO:0003824">
    <property type="term" value="F:catalytic activity"/>
    <property type="evidence" value="ECO:0007669"/>
    <property type="project" value="InterPro"/>
</dbReference>
<organism evidence="6 7">
    <name type="scientific">Desemzia incerta</name>
    <dbReference type="NCBI Taxonomy" id="82801"/>
    <lineage>
        <taxon>Bacteria</taxon>
        <taxon>Bacillati</taxon>
        <taxon>Bacillota</taxon>
        <taxon>Bacilli</taxon>
        <taxon>Lactobacillales</taxon>
        <taxon>Carnobacteriaceae</taxon>
        <taxon>Desemzia</taxon>
    </lineage>
</organism>
<dbReference type="SMART" id="SM00478">
    <property type="entry name" value="ENDO3c"/>
    <property type="match status" value="1"/>
</dbReference>
<evidence type="ECO:0000256" key="4">
    <source>
        <dbReference type="ARBA" id="ARBA00023014"/>
    </source>
</evidence>
<protein>
    <submittedName>
        <fullName evidence="6">DNA-3-methyladenine glycosylase III</fullName>
    </submittedName>
</protein>
<evidence type="ECO:0000313" key="7">
    <source>
        <dbReference type="Proteomes" id="UP000199136"/>
    </source>
</evidence>
<dbReference type="PANTHER" id="PTHR10359">
    <property type="entry name" value="A/G-SPECIFIC ADENINE GLYCOSYLASE/ENDONUCLEASE III"/>
    <property type="match status" value="1"/>
</dbReference>
<dbReference type="AlphaFoldDB" id="A0A1I5YCJ0"/>
<dbReference type="GO" id="GO:0046872">
    <property type="term" value="F:metal ion binding"/>
    <property type="evidence" value="ECO:0007669"/>
    <property type="project" value="UniProtKB-KW"/>
</dbReference>
<dbReference type="GO" id="GO:0051539">
    <property type="term" value="F:4 iron, 4 sulfur cluster binding"/>
    <property type="evidence" value="ECO:0007669"/>
    <property type="project" value="UniProtKB-KW"/>
</dbReference>
<dbReference type="InterPro" id="IPR023170">
    <property type="entry name" value="HhH_base_excis_C"/>
</dbReference>
<feature type="domain" description="HhH-GPD" evidence="5">
    <location>
        <begin position="39"/>
        <end position="195"/>
    </location>
</feature>
<dbReference type="InterPro" id="IPR003265">
    <property type="entry name" value="HhH-GPD_domain"/>
</dbReference>
<dbReference type="PIRSF" id="PIRSF001435">
    <property type="entry name" value="Nth"/>
    <property type="match status" value="1"/>
</dbReference>
<dbReference type="STRING" id="82801.SAMN04488506_1922"/>
<evidence type="ECO:0000313" key="6">
    <source>
        <dbReference type="EMBL" id="SFQ41955.1"/>
    </source>
</evidence>
<dbReference type="GO" id="GO:0006284">
    <property type="term" value="P:base-excision repair"/>
    <property type="evidence" value="ECO:0007669"/>
    <property type="project" value="InterPro"/>
</dbReference>
<sequence length="219" mass="26005">MMKTDKQKIQVLNRLVEYYGFQHWWEDENRISDWVSMILIQQTTESNAKKALKNLEPFLTVEGLQQIELEKLQELIRPAGFFKQKSRYIKELIQWFAANGGDFERFRNYSTAELRKELLTIKGVGSETADAMLLYIFERNAFIADQYAIRLFTRLGFGEYKNYEAMHKEFNRLTEQVTHDVCKEWHAAIDLHGKQYGKNKDLDESWLLSEREQLDIATF</sequence>
<dbReference type="SUPFAM" id="SSF48150">
    <property type="entry name" value="DNA-glycosylase"/>
    <property type="match status" value="1"/>
</dbReference>
<dbReference type="CDD" id="cd00056">
    <property type="entry name" value="ENDO3c"/>
    <property type="match status" value="1"/>
</dbReference>
<keyword evidence="4" id="KW-0411">Iron-sulfur</keyword>
<dbReference type="Gene3D" id="1.10.340.30">
    <property type="entry name" value="Hypothetical protein, domain 2"/>
    <property type="match status" value="1"/>
</dbReference>
<dbReference type="EMBL" id="FOXW01000007">
    <property type="protein sequence ID" value="SFQ41955.1"/>
    <property type="molecule type" value="Genomic_DNA"/>
</dbReference>